<dbReference type="OrthoDB" id="9780854at2"/>
<dbReference type="CDD" id="cd00789">
    <property type="entry name" value="KU_like"/>
    <property type="match status" value="1"/>
</dbReference>
<comment type="similarity">
    <text evidence="2">Belongs to the prokaryotic Ku family.</text>
</comment>
<evidence type="ECO:0000259" key="4">
    <source>
        <dbReference type="SMART" id="SM00559"/>
    </source>
</evidence>
<accession>A0A3Q8XMW1</accession>
<dbReference type="GO" id="GO:0006303">
    <property type="term" value="P:double-strand break repair via nonhomologous end joining"/>
    <property type="evidence" value="ECO:0007669"/>
    <property type="project" value="UniProtKB-UniRule"/>
</dbReference>
<proteinExistence type="inferred from homology"/>
<organism evidence="5 6">
    <name type="scientific">Georhizobium profundi</name>
    <dbReference type="NCBI Taxonomy" id="2341112"/>
    <lineage>
        <taxon>Bacteria</taxon>
        <taxon>Pseudomonadati</taxon>
        <taxon>Pseudomonadota</taxon>
        <taxon>Alphaproteobacteria</taxon>
        <taxon>Hyphomicrobiales</taxon>
        <taxon>Rhizobiaceae</taxon>
        <taxon>Georhizobium</taxon>
    </lineage>
</organism>
<dbReference type="GO" id="GO:0003690">
    <property type="term" value="F:double-stranded DNA binding"/>
    <property type="evidence" value="ECO:0007669"/>
    <property type="project" value="UniProtKB-UniRule"/>
</dbReference>
<comment type="function">
    <text evidence="2">With LigD forms a non-homologous end joining (NHEJ) DNA repair enzyme, which repairs dsDNA breaks with reduced fidelity. Binds linear dsDNA with 5'- and 3'- overhangs but not closed circular dsDNA nor ssDNA. Recruits and stimulates the ligase activity of LigD.</text>
</comment>
<protein>
    <recommendedName>
        <fullName evidence="2">Non-homologous end joining protein Ku</fullName>
    </recommendedName>
</protein>
<dbReference type="HAMAP" id="MF_01875">
    <property type="entry name" value="Prokaryotic_Ku"/>
    <property type="match status" value="1"/>
</dbReference>
<keyword evidence="2" id="KW-0227">DNA damage</keyword>
<dbReference type="PANTHER" id="PTHR41251">
    <property type="entry name" value="NON-HOMOLOGOUS END JOINING PROTEIN KU"/>
    <property type="match status" value="1"/>
</dbReference>
<dbReference type="PANTHER" id="PTHR41251:SF1">
    <property type="entry name" value="NON-HOMOLOGOUS END JOINING PROTEIN KU"/>
    <property type="match status" value="1"/>
</dbReference>
<dbReference type="NCBIfam" id="TIGR02772">
    <property type="entry name" value="Ku_bact"/>
    <property type="match status" value="1"/>
</dbReference>
<dbReference type="RefSeq" id="WP_126009496.1">
    <property type="nucleotide sequence ID" value="NZ_CP032509.1"/>
</dbReference>
<feature type="compositionally biased region" description="Basic and acidic residues" evidence="3">
    <location>
        <begin position="229"/>
        <end position="245"/>
    </location>
</feature>
<dbReference type="EMBL" id="CP032509">
    <property type="protein sequence ID" value="AZN71302.1"/>
    <property type="molecule type" value="Genomic_DNA"/>
</dbReference>
<dbReference type="Gene3D" id="2.40.290.10">
    <property type="match status" value="1"/>
</dbReference>
<dbReference type="PIRSF" id="PIRSF006493">
    <property type="entry name" value="Prok_Ku"/>
    <property type="match status" value="1"/>
</dbReference>
<keyword evidence="2" id="KW-0234">DNA repair</keyword>
<evidence type="ECO:0000256" key="1">
    <source>
        <dbReference type="ARBA" id="ARBA00023125"/>
    </source>
</evidence>
<keyword evidence="1 2" id="KW-0238">DNA-binding</keyword>
<dbReference type="InterPro" id="IPR016194">
    <property type="entry name" value="SPOC-like_C_dom_sf"/>
</dbReference>
<dbReference type="Proteomes" id="UP000268192">
    <property type="component" value="Chromosome"/>
</dbReference>
<sequence>MAARAMWKGQLRLSLVSIPVELYSATKTGARISFRQIHEPTGKPIRYEKVVDGHGPVDADEIVKGFEYDKGNYVLLDPDEIEAVKLETRKTLELVQFVGSCEISPLYYDKPYYVVPTDELAEDAYRVVRDALRKSEKVGLGQLAMRGHEYLCAIRPCGDGLLLETLHYADEIRKADPLFSEISGAGADEELLEVATALIDRKTAKFDPKVFKDHYADALRDLIDSKTKSKTSKRIDTGDDDKPAKGGDNVVDLMSALKKSLETSDGKKKAAAAKPSASRSTKTETKAAAKPKAAPRKKSA</sequence>
<evidence type="ECO:0000313" key="6">
    <source>
        <dbReference type="Proteomes" id="UP000268192"/>
    </source>
</evidence>
<dbReference type="InterPro" id="IPR006164">
    <property type="entry name" value="DNA_bd_Ku70/Ku80"/>
</dbReference>
<gene>
    <name evidence="2" type="primary">ku</name>
    <name evidence="5" type="ORF">D5400_08500</name>
</gene>
<dbReference type="AlphaFoldDB" id="A0A3Q8XMW1"/>
<feature type="region of interest" description="Disordered" evidence="3">
    <location>
        <begin position="229"/>
        <end position="249"/>
    </location>
</feature>
<dbReference type="SMART" id="SM00559">
    <property type="entry name" value="Ku78"/>
    <property type="match status" value="1"/>
</dbReference>
<evidence type="ECO:0000256" key="2">
    <source>
        <dbReference type="HAMAP-Rule" id="MF_01875"/>
    </source>
</evidence>
<dbReference type="Pfam" id="PF02735">
    <property type="entry name" value="Ku"/>
    <property type="match status" value="1"/>
</dbReference>
<keyword evidence="2" id="KW-0233">DNA recombination</keyword>
<evidence type="ECO:0000313" key="5">
    <source>
        <dbReference type="EMBL" id="AZN71302.1"/>
    </source>
</evidence>
<feature type="region of interest" description="Disordered" evidence="3">
    <location>
        <begin position="261"/>
        <end position="300"/>
    </location>
</feature>
<name>A0A3Q8XMW1_9HYPH</name>
<dbReference type="InterPro" id="IPR009187">
    <property type="entry name" value="Prok_Ku"/>
</dbReference>
<comment type="subunit">
    <text evidence="2">Homodimer. Interacts with LigD.</text>
</comment>
<evidence type="ECO:0000256" key="3">
    <source>
        <dbReference type="SAM" id="MobiDB-lite"/>
    </source>
</evidence>
<dbReference type="GO" id="GO:0006310">
    <property type="term" value="P:DNA recombination"/>
    <property type="evidence" value="ECO:0007669"/>
    <property type="project" value="UniProtKB-KW"/>
</dbReference>
<reference evidence="5 6" key="1">
    <citation type="submission" date="2018-09" db="EMBL/GenBank/DDBJ databases">
        <title>Marinorhizobium profundi gen. nov., sp. nov., isolated from a deep-sea sediment sample from the New Britain Trench and proposal of Marinorhizobiaceae fam. nov. in the order Rhizobiales of the class Alphaproteobacteria.</title>
        <authorList>
            <person name="Cao J."/>
        </authorList>
    </citation>
    <scope>NUCLEOTIDE SEQUENCE [LARGE SCALE GENOMIC DNA]</scope>
    <source>
        <strain evidence="5 6">WS11</strain>
    </source>
</reference>
<keyword evidence="6" id="KW-1185">Reference proteome</keyword>
<dbReference type="KEGG" id="abaw:D5400_08500"/>
<feature type="domain" description="Ku" evidence="4">
    <location>
        <begin position="54"/>
        <end position="183"/>
    </location>
</feature>
<dbReference type="SUPFAM" id="SSF100939">
    <property type="entry name" value="SPOC domain-like"/>
    <property type="match status" value="1"/>
</dbReference>